<evidence type="ECO:0000313" key="8">
    <source>
        <dbReference type="EMBL" id="QNN49265.1"/>
    </source>
</evidence>
<keyword evidence="2 5" id="KW-0808">Transferase</keyword>
<dbReference type="InterPro" id="IPR001525">
    <property type="entry name" value="C5_MeTfrase"/>
</dbReference>
<dbReference type="PRINTS" id="PR00105">
    <property type="entry name" value="C5METTRFRASE"/>
</dbReference>
<evidence type="ECO:0000256" key="4">
    <source>
        <dbReference type="ARBA" id="ARBA00022747"/>
    </source>
</evidence>
<keyword evidence="4" id="KW-0680">Restriction system</keyword>
<evidence type="ECO:0000256" key="3">
    <source>
        <dbReference type="ARBA" id="ARBA00022691"/>
    </source>
</evidence>
<evidence type="ECO:0000256" key="5">
    <source>
        <dbReference type="PROSITE-ProRule" id="PRU01016"/>
    </source>
</evidence>
<dbReference type="NCBIfam" id="TIGR00675">
    <property type="entry name" value="dcm"/>
    <property type="match status" value="1"/>
</dbReference>
<dbReference type="AlphaFoldDB" id="A0A7G9R0Z0"/>
<dbReference type="PANTHER" id="PTHR46098:SF1">
    <property type="entry name" value="TRNA (CYTOSINE(38)-C(5))-METHYLTRANSFERASE"/>
    <property type="match status" value="1"/>
</dbReference>
<gene>
    <name evidence="8" type="ORF">H9L10_13770</name>
</gene>
<dbReference type="EMBL" id="CP060712">
    <property type="protein sequence ID" value="QNN49265.1"/>
    <property type="molecule type" value="Genomic_DNA"/>
</dbReference>
<organism evidence="8 9">
    <name type="scientific">Phycicoccus endophyticus</name>
    <dbReference type="NCBI Taxonomy" id="1690220"/>
    <lineage>
        <taxon>Bacteria</taxon>
        <taxon>Bacillati</taxon>
        <taxon>Actinomycetota</taxon>
        <taxon>Actinomycetes</taxon>
        <taxon>Micrococcales</taxon>
        <taxon>Intrasporangiaceae</taxon>
        <taxon>Phycicoccus</taxon>
    </lineage>
</organism>
<keyword evidence="1 5" id="KW-0489">Methyltransferase</keyword>
<comment type="catalytic activity">
    <reaction evidence="7">
        <text>a 2'-deoxycytidine in DNA + S-adenosyl-L-methionine = a 5-methyl-2'-deoxycytidine in DNA + S-adenosyl-L-homocysteine + H(+)</text>
        <dbReference type="Rhea" id="RHEA:13681"/>
        <dbReference type="Rhea" id="RHEA-COMP:11369"/>
        <dbReference type="Rhea" id="RHEA-COMP:11370"/>
        <dbReference type="ChEBI" id="CHEBI:15378"/>
        <dbReference type="ChEBI" id="CHEBI:57856"/>
        <dbReference type="ChEBI" id="CHEBI:59789"/>
        <dbReference type="ChEBI" id="CHEBI:85452"/>
        <dbReference type="ChEBI" id="CHEBI:85454"/>
        <dbReference type="EC" id="2.1.1.37"/>
    </reaction>
</comment>
<dbReference type="KEGG" id="pei:H9L10_13770"/>
<dbReference type="Proteomes" id="UP000515976">
    <property type="component" value="Chromosome"/>
</dbReference>
<reference evidence="8 9" key="1">
    <citation type="submission" date="2020-08" db="EMBL/GenBank/DDBJ databases">
        <title>Genome sequence of Phycicoccus endophyticus JCM 31784T.</title>
        <authorList>
            <person name="Hyun D.-W."/>
            <person name="Bae J.-W."/>
        </authorList>
    </citation>
    <scope>NUCLEOTIDE SEQUENCE [LARGE SCALE GENOMIC DNA]</scope>
    <source>
        <strain evidence="8 9">JCM 31784</strain>
    </source>
</reference>
<dbReference type="RefSeq" id="WP_166101416.1">
    <property type="nucleotide sequence ID" value="NZ_BMMY01000006.1"/>
</dbReference>
<evidence type="ECO:0000256" key="6">
    <source>
        <dbReference type="RuleBase" id="RU000416"/>
    </source>
</evidence>
<feature type="active site" evidence="5">
    <location>
        <position position="116"/>
    </location>
</feature>
<evidence type="ECO:0000256" key="2">
    <source>
        <dbReference type="ARBA" id="ARBA00022679"/>
    </source>
</evidence>
<dbReference type="GO" id="GO:0032259">
    <property type="term" value="P:methylation"/>
    <property type="evidence" value="ECO:0007669"/>
    <property type="project" value="UniProtKB-KW"/>
</dbReference>
<evidence type="ECO:0000256" key="1">
    <source>
        <dbReference type="ARBA" id="ARBA00022603"/>
    </source>
</evidence>
<evidence type="ECO:0000313" key="9">
    <source>
        <dbReference type="Proteomes" id="UP000515976"/>
    </source>
</evidence>
<evidence type="ECO:0000256" key="7">
    <source>
        <dbReference type="RuleBase" id="RU000417"/>
    </source>
</evidence>
<proteinExistence type="inferred from homology"/>
<name>A0A7G9R0Z0_9MICO</name>
<dbReference type="PROSITE" id="PS51679">
    <property type="entry name" value="SAM_MT_C5"/>
    <property type="match status" value="1"/>
</dbReference>
<accession>A0A7G9R0Z0</accession>
<dbReference type="GO" id="GO:0003886">
    <property type="term" value="F:DNA (cytosine-5-)-methyltransferase activity"/>
    <property type="evidence" value="ECO:0007669"/>
    <property type="project" value="UniProtKB-EC"/>
</dbReference>
<dbReference type="InterPro" id="IPR029063">
    <property type="entry name" value="SAM-dependent_MTases_sf"/>
</dbReference>
<comment type="similarity">
    <text evidence="5 6">Belongs to the class I-like SAM-binding methyltransferase superfamily. C5-methyltransferase family.</text>
</comment>
<dbReference type="PANTHER" id="PTHR46098">
    <property type="entry name" value="TRNA (CYTOSINE(38)-C(5))-METHYLTRANSFERASE"/>
    <property type="match status" value="1"/>
</dbReference>
<sequence length="498" mass="55970">MTDVLPLQFNQCAPQLDLADGSAKLSGMSKDSASFRYVDLFAGIGGFHAMLDHAGGRCVYVSEIDREARQTYLRNWVDPLPNAQRPVVNTDITLATPDEGEVDVPPHDVLAAGFPCQPFSKSGFQRGMDEARGTLFWNIARILEERKPAVVLLENVRNIAGPRHAHEWEVIVQTLREIGYRVSSVPSVFSPHLLPPSLGGTPQIRDRVFILGTFVGPQRALRETRVPPTVVREPVGGWNVHDWNVEWVLDDDATVTDLGRYRLADDEVRWIEVWDDLVKTVWEERGTRLPGFPLWADAWMPERDLDHLLVEAQPKWKADFLVKNARFYDEHRHIIEAWRKRHRDFDGFPESRRKLEWQAQDTPSLWETVMHFRPSGIRAKAPTYLPALVAITQTSIIGSRGRRITPHEAARLQGLPRSFSFGEQRVAASYKQVGNGVAIGAAWHVFRTHVEDNRADLPKKLVKSVLGAKLNPVGDAVSPCAREFEASRSGEASTAAAS</sequence>
<dbReference type="Gene3D" id="3.90.120.10">
    <property type="entry name" value="DNA Methylase, subunit A, domain 2"/>
    <property type="match status" value="1"/>
</dbReference>
<dbReference type="Pfam" id="PF00145">
    <property type="entry name" value="DNA_methylase"/>
    <property type="match status" value="1"/>
</dbReference>
<protein>
    <recommendedName>
        <fullName evidence="7">Cytosine-specific methyltransferase</fullName>
        <ecNumber evidence="7">2.1.1.37</ecNumber>
    </recommendedName>
</protein>
<dbReference type="InterPro" id="IPR018117">
    <property type="entry name" value="C5_DNA_meth_AS"/>
</dbReference>
<dbReference type="SUPFAM" id="SSF53335">
    <property type="entry name" value="S-adenosyl-L-methionine-dependent methyltransferases"/>
    <property type="match status" value="1"/>
</dbReference>
<dbReference type="EC" id="2.1.1.37" evidence="7"/>
<dbReference type="PROSITE" id="PS00094">
    <property type="entry name" value="C5_MTASE_1"/>
    <property type="match status" value="1"/>
</dbReference>
<dbReference type="InterPro" id="IPR050750">
    <property type="entry name" value="C5-MTase"/>
</dbReference>
<keyword evidence="3 5" id="KW-0949">S-adenosyl-L-methionine</keyword>
<dbReference type="GO" id="GO:0009307">
    <property type="term" value="P:DNA restriction-modification system"/>
    <property type="evidence" value="ECO:0007669"/>
    <property type="project" value="UniProtKB-KW"/>
</dbReference>
<dbReference type="Gene3D" id="3.40.50.150">
    <property type="entry name" value="Vaccinia Virus protein VP39"/>
    <property type="match status" value="1"/>
</dbReference>
<keyword evidence="9" id="KW-1185">Reference proteome</keyword>
<dbReference type="REBASE" id="443325">
    <property type="entry name" value="M.Pen31784ORF13770P"/>
</dbReference>